<keyword evidence="2" id="KW-1185">Reference proteome</keyword>
<evidence type="ECO:0000313" key="2">
    <source>
        <dbReference type="Proteomes" id="UP000789525"/>
    </source>
</evidence>
<gene>
    <name evidence="1" type="ORF">ACOLOM_LOCUS1361</name>
</gene>
<evidence type="ECO:0000313" key="1">
    <source>
        <dbReference type="EMBL" id="CAG8465566.1"/>
    </source>
</evidence>
<dbReference type="EMBL" id="CAJVPT010001573">
    <property type="protein sequence ID" value="CAG8465566.1"/>
    <property type="molecule type" value="Genomic_DNA"/>
</dbReference>
<protein>
    <submittedName>
        <fullName evidence="1">6085_t:CDS:1</fullName>
    </submittedName>
</protein>
<organism evidence="1 2">
    <name type="scientific">Acaulospora colombiana</name>
    <dbReference type="NCBI Taxonomy" id="27376"/>
    <lineage>
        <taxon>Eukaryota</taxon>
        <taxon>Fungi</taxon>
        <taxon>Fungi incertae sedis</taxon>
        <taxon>Mucoromycota</taxon>
        <taxon>Glomeromycotina</taxon>
        <taxon>Glomeromycetes</taxon>
        <taxon>Diversisporales</taxon>
        <taxon>Acaulosporaceae</taxon>
        <taxon>Acaulospora</taxon>
    </lineage>
</organism>
<accession>A0ACA9KCD7</accession>
<comment type="caution">
    <text evidence="1">The sequence shown here is derived from an EMBL/GenBank/DDBJ whole genome shotgun (WGS) entry which is preliminary data.</text>
</comment>
<name>A0ACA9KCD7_9GLOM</name>
<feature type="non-terminal residue" evidence="1">
    <location>
        <position position="1"/>
    </location>
</feature>
<proteinExistence type="predicted"/>
<reference evidence="1" key="1">
    <citation type="submission" date="2021-06" db="EMBL/GenBank/DDBJ databases">
        <authorList>
            <person name="Kallberg Y."/>
            <person name="Tangrot J."/>
            <person name="Rosling A."/>
        </authorList>
    </citation>
    <scope>NUCLEOTIDE SEQUENCE</scope>
    <source>
        <strain evidence="1">CL356</strain>
    </source>
</reference>
<sequence>EILIKIGLVDHENKLDHREWEIIWKQMNHLTLEEPAVGAASTGDVAVAKKLHGEILGIVFLEVVCASDLPAARNVTKLGFDMDPFVVASFSRNTFRTKVISHKLNPVWNEKFNFPVKKNETKYSIKFVVYDWDKFSGNDLVASQSLPIKQLLEKTEAHEGFVEEELPLVLHIQGKSGEEYNPKLTIKSKFLPYEKLRFQFWKSLAKFYDSDDNGKLDYIEVETMLSSLGSSLTSETLSSFFTRFGKAPHKDGLEFEELISCLEERLKISQKSATEDGEEADNEHIIYIKECPICHKPGLSEYTETDIITHVAICASDDLGKVDSFVTGDFVTESQAQRKWVTKIITKIGFGGYQIGGDSANIIVQDRKTGQLVEEKMAAYVRLGIRLLYRAKGSHIDSKRVQNLLRSLSIKQGKKFDKSSSAKDIVPFIKFHDLDTKEILDPLESFKTFNEFFYRKLKPGARPCDSPDDPHVLVSPADCRMMAFSTFDNATKLWIKGQNFTIDKLLNDASAAKEFEGGSLGDLSRSFPVPGEYYTVNPMAIRSELDVYGENKRIVSYIQSLQFGKVAYVAIGAMMVGSIVLTSVPSTHVKRTDEHGGSTVVLLFQRGRMLWDEDILENSGTCMETLFLSLYDREINIWSRFINNHVLSKDYILQIYVVNSVDARTHAALRIARTYYLQEDKMIGYWNGMKKKSQKLRCNLRSKSTNKVFVPPALSNKVYCGYRSCDMRILVRVVGSA</sequence>
<dbReference type="Proteomes" id="UP000789525">
    <property type="component" value="Unassembled WGS sequence"/>
</dbReference>